<dbReference type="AlphaFoldDB" id="A0A0M9WIA4"/>
<gene>
    <name evidence="2" type="ORF">ACN38_g3143</name>
</gene>
<sequence length="82" mass="8970">MGCSNGGLHPEAQGRIVCGKKQGYFNRLVDRENTNRYTVKACSLNILAITAFRGERGDVGEHGEHGGHGEHGENGETQNLYR</sequence>
<feature type="compositionally biased region" description="Basic and acidic residues" evidence="1">
    <location>
        <begin position="57"/>
        <end position="74"/>
    </location>
</feature>
<protein>
    <submittedName>
        <fullName evidence="2">Uncharacterized protein</fullName>
    </submittedName>
</protein>
<feature type="region of interest" description="Disordered" evidence="1">
    <location>
        <begin position="57"/>
        <end position="82"/>
    </location>
</feature>
<evidence type="ECO:0000313" key="3">
    <source>
        <dbReference type="Proteomes" id="UP000037696"/>
    </source>
</evidence>
<evidence type="ECO:0000313" key="2">
    <source>
        <dbReference type="EMBL" id="KOS45923.1"/>
    </source>
</evidence>
<dbReference type="EMBL" id="LHQQ01000036">
    <property type="protein sequence ID" value="KOS45923.1"/>
    <property type="molecule type" value="Genomic_DNA"/>
</dbReference>
<comment type="caution">
    <text evidence="2">The sequence shown here is derived from an EMBL/GenBank/DDBJ whole genome shotgun (WGS) entry which is preliminary data.</text>
</comment>
<evidence type="ECO:0000256" key="1">
    <source>
        <dbReference type="SAM" id="MobiDB-lite"/>
    </source>
</evidence>
<reference evidence="2 3" key="1">
    <citation type="submission" date="2015-08" db="EMBL/GenBank/DDBJ databases">
        <title>Genome sequencing of Penicillium nordicum.</title>
        <authorList>
            <person name="Nguyen H.D."/>
            <person name="Seifert K.A."/>
        </authorList>
    </citation>
    <scope>NUCLEOTIDE SEQUENCE [LARGE SCALE GENOMIC DNA]</scope>
    <source>
        <strain evidence="2 3">DAOMC 185683</strain>
    </source>
</reference>
<keyword evidence="3" id="KW-1185">Reference proteome</keyword>
<name>A0A0M9WIA4_9EURO</name>
<dbReference type="Proteomes" id="UP000037696">
    <property type="component" value="Unassembled WGS sequence"/>
</dbReference>
<accession>A0A0M9WIA4</accession>
<proteinExistence type="predicted"/>
<organism evidence="2 3">
    <name type="scientific">Penicillium nordicum</name>
    <dbReference type="NCBI Taxonomy" id="229535"/>
    <lineage>
        <taxon>Eukaryota</taxon>
        <taxon>Fungi</taxon>
        <taxon>Dikarya</taxon>
        <taxon>Ascomycota</taxon>
        <taxon>Pezizomycotina</taxon>
        <taxon>Eurotiomycetes</taxon>
        <taxon>Eurotiomycetidae</taxon>
        <taxon>Eurotiales</taxon>
        <taxon>Aspergillaceae</taxon>
        <taxon>Penicillium</taxon>
    </lineage>
</organism>